<dbReference type="InParanoid" id="A0A0D1CNI1"/>
<keyword evidence="7" id="KW-1185">Reference proteome</keyword>
<dbReference type="VEuPathDB" id="FungiDB:UMAG_03810"/>
<keyword evidence="2" id="KW-0547">Nucleotide-binding</keyword>
<feature type="region of interest" description="Disordered" evidence="5">
    <location>
        <begin position="1"/>
        <end position="35"/>
    </location>
</feature>
<dbReference type="AlphaFoldDB" id="A0A0D1CNI1"/>
<dbReference type="InterPro" id="IPR005225">
    <property type="entry name" value="Small_GTP-bd"/>
</dbReference>
<dbReference type="GO" id="GO:0005525">
    <property type="term" value="F:GTP binding"/>
    <property type="evidence" value="ECO:0007669"/>
    <property type="project" value="UniProtKB-KW"/>
</dbReference>
<dbReference type="GO" id="GO:0032889">
    <property type="term" value="P:regulation of vacuole fusion, non-autophagic"/>
    <property type="evidence" value="ECO:0000318"/>
    <property type="project" value="GO_Central"/>
</dbReference>
<dbReference type="GO" id="GO:0045335">
    <property type="term" value="C:phagocytic vesicle"/>
    <property type="evidence" value="ECO:0000318"/>
    <property type="project" value="GO_Central"/>
</dbReference>
<dbReference type="STRING" id="237631.A0A0D1CNI1"/>
<evidence type="ECO:0000256" key="4">
    <source>
        <dbReference type="ARBA" id="ARBA00023289"/>
    </source>
</evidence>
<dbReference type="CDD" id="cd00154">
    <property type="entry name" value="Rab"/>
    <property type="match status" value="1"/>
</dbReference>
<dbReference type="RefSeq" id="XP_011390248.1">
    <property type="nucleotide sequence ID" value="XM_011391946.1"/>
</dbReference>
<feature type="region of interest" description="Disordered" evidence="5">
    <location>
        <begin position="633"/>
        <end position="668"/>
    </location>
</feature>
<organism evidence="6 7">
    <name type="scientific">Mycosarcoma maydis</name>
    <name type="common">Corn smut fungus</name>
    <name type="synonym">Ustilago maydis</name>
    <dbReference type="NCBI Taxonomy" id="5270"/>
    <lineage>
        <taxon>Eukaryota</taxon>
        <taxon>Fungi</taxon>
        <taxon>Dikarya</taxon>
        <taxon>Basidiomycota</taxon>
        <taxon>Ustilaginomycotina</taxon>
        <taxon>Ustilaginomycetes</taxon>
        <taxon>Ustilaginales</taxon>
        <taxon>Ustilaginaceae</taxon>
        <taxon>Mycosarcoma</taxon>
    </lineage>
</organism>
<evidence type="ECO:0000256" key="5">
    <source>
        <dbReference type="SAM" id="MobiDB-lite"/>
    </source>
</evidence>
<dbReference type="PANTHER" id="PTHR47981:SF20">
    <property type="entry name" value="RAS-RELATED PROTEIN RAB-7A"/>
    <property type="match status" value="1"/>
</dbReference>
<dbReference type="eggNOG" id="KOG0394">
    <property type="taxonomic scope" value="Eukaryota"/>
</dbReference>
<dbReference type="InterPro" id="IPR001806">
    <property type="entry name" value="Small_GTPase"/>
</dbReference>
<dbReference type="PROSITE" id="PS51421">
    <property type="entry name" value="RAS"/>
    <property type="match status" value="1"/>
</dbReference>
<name>A0A0D1CNI1_MYCMD</name>
<dbReference type="OrthoDB" id="9989112at2759"/>
<keyword evidence="4" id="KW-0449">Lipoprotein</keyword>
<dbReference type="NCBIfam" id="TIGR00231">
    <property type="entry name" value="small_GTP"/>
    <property type="match status" value="1"/>
</dbReference>
<dbReference type="GO" id="GO:0005773">
    <property type="term" value="C:vacuole"/>
    <property type="evidence" value="ECO:0000318"/>
    <property type="project" value="GO_Central"/>
</dbReference>
<comment type="similarity">
    <text evidence="1">Belongs to the small GTPase superfamily. Rab family.</text>
</comment>
<feature type="compositionally biased region" description="Polar residues" evidence="5">
    <location>
        <begin position="12"/>
        <end position="30"/>
    </location>
</feature>
<dbReference type="FunFam" id="3.40.50.300:FF:001447">
    <property type="entry name" value="Ras-related protein Rab-1B"/>
    <property type="match status" value="1"/>
</dbReference>
<evidence type="ECO:0000313" key="6">
    <source>
        <dbReference type="EMBL" id="KIS68228.1"/>
    </source>
</evidence>
<dbReference type="SMART" id="SM00174">
    <property type="entry name" value="RHO"/>
    <property type="match status" value="1"/>
</dbReference>
<feature type="region of interest" description="Disordered" evidence="5">
    <location>
        <begin position="310"/>
        <end position="334"/>
    </location>
</feature>
<dbReference type="Pfam" id="PF00071">
    <property type="entry name" value="Ras"/>
    <property type="match status" value="1"/>
</dbReference>
<dbReference type="GO" id="GO:0003924">
    <property type="term" value="F:GTPase activity"/>
    <property type="evidence" value="ECO:0007669"/>
    <property type="project" value="InterPro"/>
</dbReference>
<dbReference type="KEGG" id="uma:UMAG_03810"/>
<evidence type="ECO:0000256" key="3">
    <source>
        <dbReference type="ARBA" id="ARBA00023134"/>
    </source>
</evidence>
<evidence type="ECO:0000256" key="1">
    <source>
        <dbReference type="ARBA" id="ARBA00006270"/>
    </source>
</evidence>
<dbReference type="PROSITE" id="PS51419">
    <property type="entry name" value="RAB"/>
    <property type="match status" value="1"/>
</dbReference>
<dbReference type="GeneID" id="23564163"/>
<dbReference type="EMBL" id="CM003149">
    <property type="protein sequence ID" value="KIS68228.1"/>
    <property type="molecule type" value="Genomic_DNA"/>
</dbReference>
<dbReference type="PANTHER" id="PTHR47981">
    <property type="entry name" value="RAB FAMILY"/>
    <property type="match status" value="1"/>
</dbReference>
<evidence type="ECO:0000313" key="7">
    <source>
        <dbReference type="Proteomes" id="UP000000561"/>
    </source>
</evidence>
<feature type="compositionally biased region" description="Polar residues" evidence="5">
    <location>
        <begin position="278"/>
        <end position="287"/>
    </location>
</feature>
<accession>A0A0D1CNI1</accession>
<gene>
    <name evidence="6" type="ORF">UMAG_03810</name>
</gene>
<proteinExistence type="inferred from homology"/>
<feature type="region of interest" description="Disordered" evidence="5">
    <location>
        <begin position="422"/>
        <end position="502"/>
    </location>
</feature>
<sequence length="754" mass="80570">MPTQTVRRRDVASTSTTSPNRTVASIQAASSAVKPTRPAALERLQSGGNAASILQSSAVAAMGSMRTLSSISSSETSLHRILPKRTLKIVLIGDGGCGKTSIRNHFLSNTFFPSYRATIGADFITKTLPIDPSKPEGEKATLQIWDTAGQERFQSLGSAFYRGADAVIIAFDVTKGDQALERVKMWYNAFMQKAPGPETDEQRKRFVWICAANKVDLIQEGVVQGVERDKVWSLLDGLEQRKEGQKDWGDVVETAEVPSGAEEPANPHEVLSRPDPNGAQQVTTPGSSRIAKVEMAGAKGEPTPISLKKLGYLANGDSSPTPVPARQRTSDYRLSRKSLSSIAAAAARSAQAKADSDADDATADQNSGTVNTVYATPYNTMTHAATLTASPAAESDLVFGPPLAEGVSAGIGSGFLSGWMRTKSKASGQSGSGTPRGRGHAKRQSIKSIEVFQTSDQEESDHVSDSSTGGARSGKVAFPGSCSTRVARSKSRVQETPPRSIRGTVVEAKDRQRVDSTMSLNAPSVYHTPRGSTFFSVSPTPRTTLGIGASEGKQSQSRGDADDDGSVKRLSVGSFNSSVLAGDAPGLRYRPSLASSTLSVATTIKPTASRRPHPPQISTAATHTLKAPKSINDLFQPQSPISPSPPHTPSTISLPIEPVAPLPAPLPDLQEPEHGFTLFYTSAKTGNNIERMFRHILHRIVSTSTYMDAQQCAAANAHSCEDRHDRQHLEAEIMRRTIRLASGKNPNDRWFTCC</sequence>
<dbReference type="SUPFAM" id="SSF52540">
    <property type="entry name" value="P-loop containing nucleoside triphosphate hydrolases"/>
    <property type="match status" value="1"/>
</dbReference>
<evidence type="ECO:0000256" key="2">
    <source>
        <dbReference type="ARBA" id="ARBA00022741"/>
    </source>
</evidence>
<dbReference type="SMART" id="SM00173">
    <property type="entry name" value="RAS"/>
    <property type="match status" value="1"/>
</dbReference>
<dbReference type="Proteomes" id="UP000000561">
    <property type="component" value="Chromosome 10"/>
</dbReference>
<dbReference type="SMART" id="SM00175">
    <property type="entry name" value="RAB"/>
    <property type="match status" value="1"/>
</dbReference>
<dbReference type="PRINTS" id="PR00449">
    <property type="entry name" value="RASTRNSFRMNG"/>
</dbReference>
<feature type="region of interest" description="Disordered" evidence="5">
    <location>
        <begin position="544"/>
        <end position="569"/>
    </location>
</feature>
<dbReference type="GO" id="GO:0005770">
    <property type="term" value="C:late endosome"/>
    <property type="evidence" value="ECO:0000318"/>
    <property type="project" value="GO_Central"/>
</dbReference>
<keyword evidence="4" id="KW-0636">Prenylation</keyword>
<feature type="region of interest" description="Disordered" evidence="5">
    <location>
        <begin position="256"/>
        <end position="288"/>
    </location>
</feature>
<dbReference type="InterPro" id="IPR027417">
    <property type="entry name" value="P-loop_NTPase"/>
</dbReference>
<keyword evidence="3" id="KW-0342">GTP-binding</keyword>
<protein>
    <submittedName>
        <fullName evidence="6">Uncharacterized protein</fullName>
    </submittedName>
</protein>
<dbReference type="Gene3D" id="3.40.50.300">
    <property type="entry name" value="P-loop containing nucleotide triphosphate hydrolases"/>
    <property type="match status" value="1"/>
</dbReference>
<dbReference type="GO" id="GO:0000329">
    <property type="term" value="C:fungal-type vacuole membrane"/>
    <property type="evidence" value="ECO:0000318"/>
    <property type="project" value="GO_Central"/>
</dbReference>
<reference evidence="6 7" key="1">
    <citation type="journal article" date="2006" name="Nature">
        <title>Insights from the genome of the biotrophic fungal plant pathogen Ustilago maydis.</title>
        <authorList>
            <person name="Kamper J."/>
            <person name="Kahmann R."/>
            <person name="Bolker M."/>
            <person name="Ma L.J."/>
            <person name="Brefort T."/>
            <person name="Saville B.J."/>
            <person name="Banuett F."/>
            <person name="Kronstad J.W."/>
            <person name="Gold S.E."/>
            <person name="Muller O."/>
            <person name="Perlin M.H."/>
            <person name="Wosten H.A."/>
            <person name="de Vries R."/>
            <person name="Ruiz-Herrera J."/>
            <person name="Reynaga-Pena C.G."/>
            <person name="Snetselaar K."/>
            <person name="McCann M."/>
            <person name="Perez-Martin J."/>
            <person name="Feldbrugge M."/>
            <person name="Basse C.W."/>
            <person name="Steinberg G."/>
            <person name="Ibeas J.I."/>
            <person name="Holloman W."/>
            <person name="Guzman P."/>
            <person name="Farman M."/>
            <person name="Stajich J.E."/>
            <person name="Sentandreu R."/>
            <person name="Gonzalez-Prieto J.M."/>
            <person name="Kennell J.C."/>
            <person name="Molina L."/>
            <person name="Schirawski J."/>
            <person name="Mendoza-Mendoza A."/>
            <person name="Greilinger D."/>
            <person name="Munch K."/>
            <person name="Rossel N."/>
            <person name="Scherer M."/>
            <person name="Vranes M."/>
            <person name="Ladendorf O."/>
            <person name="Vincon V."/>
            <person name="Fuchs U."/>
            <person name="Sandrock B."/>
            <person name="Meng S."/>
            <person name="Ho E.C."/>
            <person name="Cahill M.J."/>
            <person name="Boyce K.J."/>
            <person name="Klose J."/>
            <person name="Klosterman S.J."/>
            <person name="Deelstra H.J."/>
            <person name="Ortiz-Castellanos L."/>
            <person name="Li W."/>
            <person name="Sanchez-Alonso P."/>
            <person name="Schreier P.H."/>
            <person name="Hauser-Hahn I."/>
            <person name="Vaupel M."/>
            <person name="Koopmann E."/>
            <person name="Friedrich G."/>
            <person name="Voss H."/>
            <person name="Schluter T."/>
            <person name="Margolis J."/>
            <person name="Platt D."/>
            <person name="Swimmer C."/>
            <person name="Gnirke A."/>
            <person name="Chen F."/>
            <person name="Vysotskaia V."/>
            <person name="Mannhaupt G."/>
            <person name="Guldener U."/>
            <person name="Munsterkotter M."/>
            <person name="Haase D."/>
            <person name="Oesterheld M."/>
            <person name="Mewes H.W."/>
            <person name="Mauceli E.W."/>
            <person name="DeCaprio D."/>
            <person name="Wade C.M."/>
            <person name="Butler J."/>
            <person name="Young S."/>
            <person name="Jaffe D.B."/>
            <person name="Calvo S."/>
            <person name="Nusbaum C."/>
            <person name="Galagan J."/>
            <person name="Birren B.W."/>
        </authorList>
    </citation>
    <scope>NUCLEOTIDE SEQUENCE [LARGE SCALE GENOMIC DNA]</scope>
    <source>
        <strain evidence="7">DSM 14603 / FGSC 9021 / UM521</strain>
    </source>
</reference>